<evidence type="ECO:0000313" key="15">
    <source>
        <dbReference type="Proteomes" id="UP000283322"/>
    </source>
</evidence>
<reference evidence="12 15" key="4">
    <citation type="submission" date="2018-10" db="EMBL/GenBank/DDBJ databases">
        <authorList>
            <person name="Vanduin D."/>
            <person name="Fouts D."/>
            <person name="Wright M."/>
            <person name="Sutton G."/>
            <person name="Nguyen K."/>
            <person name="Kreiswirth B."/>
            <person name="Chen L."/>
            <person name="Rojas L."/>
            <person name="Hujer A."/>
            <person name="Hujer K."/>
            <person name="Bonomo R."/>
            <person name="Adams M."/>
        </authorList>
    </citation>
    <scope>NUCLEOTIDE SEQUENCE [LARGE SCALE GENOMIC DNA]</scope>
    <source>
        <strain evidence="12 15">CRK0165</strain>
    </source>
</reference>
<evidence type="ECO:0000313" key="13">
    <source>
        <dbReference type="Proteomes" id="UP000196447"/>
    </source>
</evidence>
<dbReference type="EMBL" id="JACXTD010000005">
    <property type="protein sequence ID" value="MBD3702811.1"/>
    <property type="molecule type" value="Genomic_DNA"/>
</dbReference>
<protein>
    <submittedName>
        <fullName evidence="1">Uncharacterized protein</fullName>
    </submittedName>
</protein>
<keyword evidence="1" id="KW-0614">Plasmid</keyword>
<dbReference type="Proteomes" id="UP000283322">
    <property type="component" value="Unassembled WGS sequence"/>
</dbReference>
<geneLocation type="plasmid" evidence="1">
    <name>pENVA</name>
</geneLocation>
<dbReference type="Proteomes" id="UP000623974">
    <property type="component" value="Unassembled WGS sequence"/>
</dbReference>
<evidence type="ECO:0000313" key="9">
    <source>
        <dbReference type="EMBL" id="MRJ99632.1"/>
    </source>
</evidence>
<sequence>MKTDITALPPKINNGVLRRLNAQRGQRNGRGGRYKRFPSVQNINDWVVERLISEIIAESRDD</sequence>
<organism evidence="1">
    <name type="scientific">Klebsiella pneumoniae</name>
    <dbReference type="NCBI Taxonomy" id="573"/>
    <lineage>
        <taxon>Bacteria</taxon>
        <taxon>Pseudomonadati</taxon>
        <taxon>Pseudomonadota</taxon>
        <taxon>Gammaproteobacteria</taxon>
        <taxon>Enterobacterales</taxon>
        <taxon>Enterobacteriaceae</taxon>
        <taxon>Klebsiella/Raoultella group</taxon>
        <taxon>Klebsiella</taxon>
        <taxon>Klebsiella pneumoniae complex</taxon>
    </lineage>
</organism>
<dbReference type="EMBL" id="NCMJ01000234">
    <property type="protein sequence ID" value="PLE24096.1"/>
    <property type="molecule type" value="Genomic_DNA"/>
</dbReference>
<reference evidence="2" key="6">
    <citation type="submission" date="2020-07" db="EMBL/GenBank/DDBJ databases">
        <title>Clinical and genomic characterization of carbapenemase-producing Enterobacterales causing secondary infections during the COVID-19 crisis at a New York City hospital.</title>
        <authorList>
            <person name="Gomez-Simmonds A."/>
            <person name="Annavajhala M.K."/>
            <person name="Uhlemann A.-C."/>
        </authorList>
    </citation>
    <scope>NUCLEOTIDE SEQUENCE</scope>
    <source>
        <strain evidence="8">KP1828</strain>
        <strain evidence="3">NK1590</strain>
        <strain evidence="5">NK1593</strain>
        <strain evidence="6">NK1594</strain>
        <strain evidence="4">NK1596</strain>
        <strain evidence="2">NK1597</strain>
        <strain evidence="7">NK1607</strain>
    </source>
</reference>
<dbReference type="EMBL" id="JACXTJ010000006">
    <property type="protein sequence ID" value="MBD3721765.1"/>
    <property type="molecule type" value="Genomic_DNA"/>
</dbReference>
<evidence type="ECO:0000313" key="8">
    <source>
        <dbReference type="EMBL" id="MBD3744491.1"/>
    </source>
</evidence>
<evidence type="ECO:0000313" key="3">
    <source>
        <dbReference type="EMBL" id="MBD3702811.1"/>
    </source>
</evidence>
<dbReference type="Proteomes" id="UP000622731">
    <property type="component" value="Unassembled WGS sequence"/>
</dbReference>
<evidence type="ECO:0000313" key="5">
    <source>
        <dbReference type="EMBL" id="MBD3708770.1"/>
    </source>
</evidence>
<dbReference type="EMBL" id="JACXTF010000004">
    <property type="protein sequence ID" value="MBD3720613.1"/>
    <property type="molecule type" value="Genomic_DNA"/>
</dbReference>
<evidence type="ECO:0000313" key="10">
    <source>
        <dbReference type="EMBL" id="OVF70707.1"/>
    </source>
</evidence>
<dbReference type="Proteomes" id="UP000652007">
    <property type="component" value="Unassembled WGS sequence"/>
</dbReference>
<reference evidence="11 14" key="2">
    <citation type="journal article" date="2017" name="J. Infect. Dis.">
        <title>An Analysis of the Epidemic of Klebsiella pneumoniae Carbapenemase-Producing K. pneumoniae: Convergence of Two Evolutionary Mechanisms Creates the Perfect Storm.</title>
        <authorList>
            <person name="Rojas L.J."/>
            <person name="Weinstock G.M."/>
            <person name="De La Cadena E."/>
            <person name="Diaz L."/>
            <person name="Rios R."/>
            <person name="Hanson B.M."/>
            <person name="Brown J.S."/>
            <person name="Vats P."/>
            <person name="Phillips D.S."/>
            <person name="Nguyen H."/>
            <person name="Hujer K.M."/>
            <person name="Correa A."/>
            <person name="Adams M.D."/>
            <person name="Perez F."/>
            <person name="Sodergren E."/>
            <person name="Narechania A."/>
            <person name="Planet P.J."/>
            <person name="Villegas M.V."/>
            <person name="Bonomo R.A."/>
            <person name="Arias C.A."/>
        </authorList>
    </citation>
    <scope>NUCLEOTIDE SEQUENCE [LARGE SCALE GENOMIC DNA]</scope>
    <source>
        <strain evidence="11 14">COL-Kpn30</strain>
    </source>
</reference>
<accession>A0A024HV85</accession>
<dbReference type="EMBL" id="WJVL01000035">
    <property type="protein sequence ID" value="MRJ99632.1"/>
    <property type="molecule type" value="Genomic_DNA"/>
</dbReference>
<dbReference type="EMBL" id="JACXSX010000007">
    <property type="protein sequence ID" value="MBD3744491.1"/>
    <property type="molecule type" value="Genomic_DNA"/>
</dbReference>
<dbReference type="Proteomes" id="UP000655796">
    <property type="component" value="Unassembled WGS sequence"/>
</dbReference>
<dbReference type="Proteomes" id="UP000657739">
    <property type="component" value="Unassembled WGS sequence"/>
</dbReference>
<dbReference type="EMBL" id="JACXTE010000005">
    <property type="protein sequence ID" value="MBD3708770.1"/>
    <property type="molecule type" value="Genomic_DNA"/>
</dbReference>
<dbReference type="EMBL" id="JACXTH010000004">
    <property type="protein sequence ID" value="MBD3704953.1"/>
    <property type="molecule type" value="Genomic_DNA"/>
</dbReference>
<reference evidence="1" key="1">
    <citation type="journal article" date="2014" name="Antimicrob. Agents Chemother.">
        <title>IncH-Type Plasmid Harboring blaCTX-M-15, blaDHA-1, and qnrB4 Genes Recovered from Animal Isolates.</title>
        <authorList>
            <person name="Schluter A."/>
            <person name="Nordmann P."/>
            <person name="Bonnin R.A."/>
            <person name="Millemann Y."/>
            <person name="Eikmeyer F.G."/>
            <person name="Wibberg D."/>
            <person name="Puhler A."/>
            <person name="Poirel L."/>
        </authorList>
    </citation>
    <scope>NUCLEOTIDE SEQUENCE [LARGE SCALE GENOMIC DNA]</scope>
    <source>
        <strain evidence="1">Kp15</strain>
        <plasmid evidence="1">pENVA</plasmid>
    </source>
</reference>
<name>A0A024HV85_KLEPN</name>
<evidence type="ECO:0000313" key="4">
    <source>
        <dbReference type="EMBL" id="MBD3704953.1"/>
    </source>
</evidence>
<proteinExistence type="predicted"/>
<evidence type="ECO:0000313" key="14">
    <source>
        <dbReference type="Proteomes" id="UP000234439"/>
    </source>
</evidence>
<dbReference type="Proteomes" id="UP000234439">
    <property type="component" value="Unassembled WGS sequence"/>
</dbReference>
<dbReference type="Proteomes" id="UP000609027">
    <property type="component" value="Unassembled WGS sequence"/>
</dbReference>
<dbReference type="Proteomes" id="UP000631473">
    <property type="component" value="Unassembled WGS sequence"/>
</dbReference>
<evidence type="ECO:0000313" key="7">
    <source>
        <dbReference type="EMBL" id="MBD3721765.1"/>
    </source>
</evidence>
<dbReference type="EMBL" id="MPYG04000154">
    <property type="protein sequence ID" value="ROG91868.1"/>
    <property type="molecule type" value="Genomic_DNA"/>
</dbReference>
<evidence type="ECO:0000313" key="11">
    <source>
        <dbReference type="EMBL" id="PLE24096.1"/>
    </source>
</evidence>
<dbReference type="Proteomes" id="UP000196447">
    <property type="component" value="Unassembled WGS sequence"/>
</dbReference>
<reference evidence="9 16" key="5">
    <citation type="submission" date="2019-11" db="EMBL/GenBank/DDBJ databases">
        <title>Molecular typing, antibiotic resistance determination and virulence profiling for 36 multidrug-resistant clinical Klebsiella pneumoniae isolates using second- and third-generation sequencing.</title>
        <authorList>
            <person name="Shelenkov A."/>
            <person name="Mikhaylova Y."/>
            <person name="Yanushevich Y."/>
            <person name="Samoilov A."/>
            <person name="Petrova L."/>
            <person name="Fomina V."/>
            <person name="Gusarov V."/>
            <person name="Zamyatin M."/>
            <person name="Shagin D."/>
        </authorList>
    </citation>
    <scope>NUCLEOTIDE SEQUENCE [LARGE SCALE GENOMIC DNA]</scope>
    <source>
        <strain evidence="9 16">CriePir226</strain>
    </source>
</reference>
<dbReference type="EMBL" id="JACXTI010000005">
    <property type="protein sequence ID" value="MBD3701548.1"/>
    <property type="molecule type" value="Genomic_DNA"/>
</dbReference>
<dbReference type="RefSeq" id="WP_004026413.1">
    <property type="nucleotide sequence ID" value="NZ_AP023338.1"/>
</dbReference>
<evidence type="ECO:0000313" key="16">
    <source>
        <dbReference type="Proteomes" id="UP000441029"/>
    </source>
</evidence>
<gene>
    <name evidence="10" type="ORF">B5L96_15065</name>
    <name evidence="11" type="ORF">B6I68_29745</name>
    <name evidence="12" type="ORF">BL124_00021875</name>
    <name evidence="9" type="ORF">GJJ01_27345</name>
    <name evidence="8" type="ORF">IE980_29995</name>
    <name evidence="3" type="ORF">IE986_29870</name>
    <name evidence="5" type="ORF">IE987_29805</name>
    <name evidence="6" type="ORF">IE988_30740</name>
    <name evidence="4" type="ORF">IE990_28275</name>
    <name evidence="2" type="ORF">IE991_29405</name>
    <name evidence="7" type="ORF">IE992_29105</name>
    <name evidence="1" type="ORF">PENVA_0016</name>
</gene>
<evidence type="ECO:0000313" key="2">
    <source>
        <dbReference type="EMBL" id="MBD3701548.1"/>
    </source>
</evidence>
<evidence type="ECO:0000313" key="1">
    <source>
        <dbReference type="EMBL" id="CDM79632.1"/>
    </source>
</evidence>
<evidence type="ECO:0000313" key="12">
    <source>
        <dbReference type="EMBL" id="ROG91868.1"/>
    </source>
</evidence>
<dbReference type="AlphaFoldDB" id="A0A024HV85"/>
<evidence type="ECO:0000313" key="6">
    <source>
        <dbReference type="EMBL" id="MBD3720613.1"/>
    </source>
</evidence>
<dbReference type="Proteomes" id="UP000441029">
    <property type="component" value="Unassembled WGS sequence"/>
</dbReference>
<reference evidence="10 13" key="3">
    <citation type="submission" date="2017-03" db="EMBL/GenBank/DDBJ databases">
        <authorList>
            <person name="Fouts D."/>
            <person name="Stalin M.J."/>
            <person name="Chen L."/>
            <person name="Wright M."/>
            <person name="Sutton G."/>
            <person name="Nguyen K."/>
            <person name="Vanduin D."/>
            <person name="Rojas L."/>
            <person name="Hujer A."/>
            <person name="Hujer K."/>
            <person name="Bonomo R."/>
            <person name="Kreiswirth B."/>
            <person name="Adams M."/>
        </authorList>
    </citation>
    <scope>NUCLEOTIDE SEQUENCE [LARGE SCALE GENOMIC DNA]</scope>
    <source>
        <strain evidence="10 13">39383</strain>
    </source>
</reference>
<dbReference type="EMBL" id="HG918041">
    <property type="protein sequence ID" value="CDM79632.1"/>
    <property type="molecule type" value="Genomic_DNA"/>
</dbReference>
<dbReference type="EMBL" id="NDBK01000067">
    <property type="protein sequence ID" value="OVF70707.1"/>
    <property type="molecule type" value="Genomic_DNA"/>
</dbReference>